<organism evidence="2 3">
    <name type="scientific">Prunus mume</name>
    <name type="common">Japanese apricot</name>
    <name type="synonym">Armeniaca mume</name>
    <dbReference type="NCBI Taxonomy" id="102107"/>
    <lineage>
        <taxon>Eukaryota</taxon>
        <taxon>Viridiplantae</taxon>
        <taxon>Streptophyta</taxon>
        <taxon>Embryophyta</taxon>
        <taxon>Tracheophyta</taxon>
        <taxon>Spermatophyta</taxon>
        <taxon>Magnoliopsida</taxon>
        <taxon>eudicotyledons</taxon>
        <taxon>Gunneridae</taxon>
        <taxon>Pentapetalae</taxon>
        <taxon>rosids</taxon>
        <taxon>fabids</taxon>
        <taxon>Rosales</taxon>
        <taxon>Rosaceae</taxon>
        <taxon>Amygdaloideae</taxon>
        <taxon>Amygdaleae</taxon>
        <taxon>Prunus</taxon>
    </lineage>
</organism>
<protein>
    <submittedName>
        <fullName evidence="3">Uncharacterized protein LOC107881692</fullName>
    </submittedName>
</protein>
<proteinExistence type="predicted"/>
<accession>A0ABM1LVV3</accession>
<dbReference type="PANTHER" id="PTHR37984:SF5">
    <property type="entry name" value="PROTEIN NYNRIN-LIKE"/>
    <property type="match status" value="1"/>
</dbReference>
<dbReference type="InterPro" id="IPR001584">
    <property type="entry name" value="Integrase_cat-core"/>
</dbReference>
<dbReference type="InterPro" id="IPR036397">
    <property type="entry name" value="RNaseH_sf"/>
</dbReference>
<dbReference type="Pfam" id="PF00665">
    <property type="entry name" value="rve"/>
    <property type="match status" value="1"/>
</dbReference>
<dbReference type="InterPro" id="IPR050951">
    <property type="entry name" value="Retrovirus_Pol_polyprotein"/>
</dbReference>
<dbReference type="InterPro" id="IPR012337">
    <property type="entry name" value="RNaseH-like_sf"/>
</dbReference>
<dbReference type="Proteomes" id="UP000694861">
    <property type="component" value="Linkage group LG8"/>
</dbReference>
<dbReference type="SUPFAM" id="SSF53098">
    <property type="entry name" value="Ribonuclease H-like"/>
    <property type="match status" value="1"/>
</dbReference>
<keyword evidence="2" id="KW-1185">Reference proteome</keyword>
<dbReference type="RefSeq" id="XP_016651530.1">
    <property type="nucleotide sequence ID" value="XM_016796044.1"/>
</dbReference>
<evidence type="ECO:0000313" key="3">
    <source>
        <dbReference type="RefSeq" id="XP_016651530.1"/>
    </source>
</evidence>
<feature type="domain" description="Integrase catalytic" evidence="1">
    <location>
        <begin position="2"/>
        <end position="119"/>
    </location>
</feature>
<sequence length="182" mass="20556">MVSPWPFAQWGLDLIGPMPEGKGQVKYAVVAVDYFTKWAEAEALATITAARIEAFVWQNIVCRFGIPNAIVTDNGRQFDNAKFRQFCSNLKIKLCFASPAHPQSNSQVKAVNKIIKKTLKTKLDKAKGCWPELLPEGTLGPAWEGPYEITKVCRPGTYQLRDLKGKTLPHPWNADHLKYYYK</sequence>
<evidence type="ECO:0000259" key="1">
    <source>
        <dbReference type="PROSITE" id="PS50994"/>
    </source>
</evidence>
<dbReference type="Gene3D" id="3.30.420.10">
    <property type="entry name" value="Ribonuclease H-like superfamily/Ribonuclease H"/>
    <property type="match status" value="1"/>
</dbReference>
<reference evidence="3" key="2">
    <citation type="submission" date="2025-08" db="UniProtKB">
        <authorList>
            <consortium name="RefSeq"/>
        </authorList>
    </citation>
    <scope>IDENTIFICATION</scope>
</reference>
<reference evidence="2" key="1">
    <citation type="journal article" date="2012" name="Nat. Commun.">
        <title>The genome of Prunus mume.</title>
        <authorList>
            <person name="Zhang Q."/>
            <person name="Chen W."/>
            <person name="Sun L."/>
            <person name="Zhao F."/>
            <person name="Huang B."/>
            <person name="Yang W."/>
            <person name="Tao Y."/>
            <person name="Wang J."/>
            <person name="Yuan Z."/>
            <person name="Fan G."/>
            <person name="Xing Z."/>
            <person name="Han C."/>
            <person name="Pan H."/>
            <person name="Zhong X."/>
            <person name="Shi W."/>
            <person name="Liang X."/>
            <person name="Du D."/>
            <person name="Sun F."/>
            <person name="Xu Z."/>
            <person name="Hao R."/>
            <person name="Lv T."/>
            <person name="Lv Y."/>
            <person name="Zheng Z."/>
            <person name="Sun M."/>
            <person name="Luo L."/>
            <person name="Cai M."/>
            <person name="Gao Y."/>
            <person name="Wang J."/>
            <person name="Yin Y."/>
            <person name="Xu X."/>
            <person name="Cheng T."/>
            <person name="Wang J."/>
        </authorList>
    </citation>
    <scope>NUCLEOTIDE SEQUENCE [LARGE SCALE GENOMIC DNA]</scope>
</reference>
<dbReference type="PANTHER" id="PTHR37984">
    <property type="entry name" value="PROTEIN CBG26694"/>
    <property type="match status" value="1"/>
</dbReference>
<gene>
    <name evidence="3" type="primary">LOC107881692</name>
</gene>
<dbReference type="GeneID" id="107881692"/>
<dbReference type="PROSITE" id="PS50994">
    <property type="entry name" value="INTEGRASE"/>
    <property type="match status" value="1"/>
</dbReference>
<evidence type="ECO:0000313" key="2">
    <source>
        <dbReference type="Proteomes" id="UP000694861"/>
    </source>
</evidence>
<name>A0ABM1LVV3_PRUMU</name>